<proteinExistence type="predicted"/>
<dbReference type="EMBL" id="LSSK01000220">
    <property type="protein sequence ID" value="OMH84297.1"/>
    <property type="molecule type" value="Genomic_DNA"/>
</dbReference>
<keyword evidence="4" id="KW-1185">Reference proteome</keyword>
<reference evidence="4" key="1">
    <citation type="submission" date="2017-01" db="EMBL/GenBank/DDBJ databases">
        <authorList>
            <person name="Wang Y."/>
            <person name="White M."/>
            <person name="Kvist S."/>
            <person name="Moncalvo J.-M."/>
        </authorList>
    </citation>
    <scope>NUCLEOTIDE SEQUENCE [LARGE SCALE GENOMIC DNA]</scope>
    <source>
        <strain evidence="4">COL-18-3</strain>
    </source>
</reference>
<dbReference type="EMBL" id="LSSK01000271">
    <property type="protein sequence ID" value="OMH83995.1"/>
    <property type="molecule type" value="Genomic_DNA"/>
</dbReference>
<evidence type="ECO:0000313" key="3">
    <source>
        <dbReference type="EMBL" id="OMH84297.1"/>
    </source>
</evidence>
<evidence type="ECO:0000256" key="1">
    <source>
        <dbReference type="SAM" id="SignalP"/>
    </source>
</evidence>
<organism evidence="3 4">
    <name type="scientific">Zancudomyces culisetae</name>
    <name type="common">Gut fungus</name>
    <name type="synonym">Smittium culisetae</name>
    <dbReference type="NCBI Taxonomy" id="1213189"/>
    <lineage>
        <taxon>Eukaryota</taxon>
        <taxon>Fungi</taxon>
        <taxon>Fungi incertae sedis</taxon>
        <taxon>Zoopagomycota</taxon>
        <taxon>Kickxellomycotina</taxon>
        <taxon>Harpellomycetes</taxon>
        <taxon>Harpellales</taxon>
        <taxon>Legeriomycetaceae</taxon>
        <taxon>Zancudomyces</taxon>
    </lineage>
</organism>
<evidence type="ECO:0000313" key="4">
    <source>
        <dbReference type="Proteomes" id="UP000188320"/>
    </source>
</evidence>
<dbReference type="Proteomes" id="UP000188320">
    <property type="component" value="Unassembled WGS sequence"/>
</dbReference>
<name>A0A1R1PTM0_ZANCU</name>
<reference evidence="3" key="2">
    <citation type="submission" date="2017-01" db="EMBL/GenBank/DDBJ databases">
        <authorList>
            <person name="Mah S.A."/>
            <person name="Swanson W.J."/>
            <person name="Moy G.W."/>
            <person name="Vacquier V.D."/>
        </authorList>
    </citation>
    <scope>NUCLEOTIDE SEQUENCE [LARGE SCALE GENOMIC DNA]</scope>
    <source>
        <strain evidence="3">COL-18-3</strain>
    </source>
</reference>
<dbReference type="AlphaFoldDB" id="A0A1R1PTM0"/>
<dbReference type="Pfam" id="PF10032">
    <property type="entry name" value="Pho88"/>
    <property type="match status" value="1"/>
</dbReference>
<protein>
    <submittedName>
        <fullName evidence="3">Uncharacterized protein</fullName>
    </submittedName>
</protein>
<comment type="caution">
    <text evidence="3">The sequence shown here is derived from an EMBL/GenBank/DDBJ whole genome shotgun (WGS) entry which is preliminary data.</text>
</comment>
<dbReference type="InterPro" id="IPR012098">
    <property type="entry name" value="SND3_fun"/>
</dbReference>
<keyword evidence="1" id="KW-0732">Signal</keyword>
<feature type="signal peptide" evidence="1">
    <location>
        <begin position="1"/>
        <end position="16"/>
    </location>
</feature>
<dbReference type="GO" id="GO:0005783">
    <property type="term" value="C:endoplasmic reticulum"/>
    <property type="evidence" value="ECO:0007669"/>
    <property type="project" value="InterPro"/>
</dbReference>
<evidence type="ECO:0000313" key="2">
    <source>
        <dbReference type="EMBL" id="OMH83995.1"/>
    </source>
</evidence>
<sequence length="75" mass="8559">MRLAFISSGILYYGLSAVLQQSINEENDLRPFEYENPDPNQPPIVTTYRDYDVGEANKQRIHTIQPAIGSPNYND</sequence>
<dbReference type="GO" id="GO:0045047">
    <property type="term" value="P:protein targeting to ER"/>
    <property type="evidence" value="ECO:0007669"/>
    <property type="project" value="InterPro"/>
</dbReference>
<gene>
    <name evidence="3" type="ORF">AX774_g2190</name>
    <name evidence="2" type="ORF">AX774_g2489</name>
</gene>
<accession>A0A1R1PTM0</accession>
<feature type="chain" id="PRO_5015068969" evidence="1">
    <location>
        <begin position="17"/>
        <end position="75"/>
    </location>
</feature>